<dbReference type="InterPro" id="IPR037293">
    <property type="entry name" value="Gal_Oxidase_central_sf"/>
</dbReference>
<dbReference type="OrthoDB" id="10251809at2759"/>
<reference evidence="3" key="1">
    <citation type="submission" date="2020-11" db="EMBL/GenBank/DDBJ databases">
        <authorList>
            <person name="Tran Van P."/>
        </authorList>
    </citation>
    <scope>NUCLEOTIDE SEQUENCE</scope>
</reference>
<dbReference type="SUPFAM" id="SSF117281">
    <property type="entry name" value="Kelch motif"/>
    <property type="match status" value="1"/>
</dbReference>
<proteinExistence type="predicted"/>
<sequence>FLVSCAVEVRILEEGYRDVGFPRLLRYVLSHESPHELRVKPGTLNTSPQPTSLVFGEKPILITPPLQTHYHGGFKCISGRGRECIAVTAATYLHSHPHGNVVVLISDEKVEEIFKETIRLMKAVIPRIHHPKYYRGCESHEVMCVGVEDSWMVEAISRAIRTLIIVDGGTHSEVKSRMGLWIEMKRRCLLQHHVSDSLSPDDWKALNQKKKCGVFALGKARDGRNGMWEVYPLQNHLSPSLWIRNNHDVVDLFLAYADRLIHGREREVRILYLEKDPSETPDSWNEVIPIRDPFLVQRTTGVICEDNLFLMGGKRNPQEVLRLDLNTEKWIPLSSMKIGRQGAASVMWNHHTIMVLGGEEPSSRKLLSSCEYLDTREKSPNWFTFPHEINYPVDNHAVALCSDHIYISGGWDGTETMGKVFKCGVNGPWVPLPSLNVKRRLHGMMGDGDGGLLVIGGRSKKKIEVLETERYSLDRGERWEKQDITSMEADHAASHLGKAQGIVTVVRSIPYHSRRGVVLLPPDLLLHFGVSPSDVLRGSREKPLRDAIFEVASAAYQQLEKFHALLERSPKMARIAFLPAVHVKDYLERLRKVDFDVFHPALQRRNNLLPLVLWWKRRILKF</sequence>
<dbReference type="Proteomes" id="UP000677054">
    <property type="component" value="Unassembled WGS sequence"/>
</dbReference>
<keyword evidence="2" id="KW-0677">Repeat</keyword>
<dbReference type="InterPro" id="IPR002060">
    <property type="entry name" value="Squ/phyt_synthse"/>
</dbReference>
<evidence type="ECO:0000256" key="2">
    <source>
        <dbReference type="ARBA" id="ARBA00022737"/>
    </source>
</evidence>
<keyword evidence="1" id="KW-0880">Kelch repeat</keyword>
<dbReference type="InterPro" id="IPR008949">
    <property type="entry name" value="Isoprenoid_synthase_dom_sf"/>
</dbReference>
<organism evidence="3">
    <name type="scientific">Darwinula stevensoni</name>
    <dbReference type="NCBI Taxonomy" id="69355"/>
    <lineage>
        <taxon>Eukaryota</taxon>
        <taxon>Metazoa</taxon>
        <taxon>Ecdysozoa</taxon>
        <taxon>Arthropoda</taxon>
        <taxon>Crustacea</taxon>
        <taxon>Oligostraca</taxon>
        <taxon>Ostracoda</taxon>
        <taxon>Podocopa</taxon>
        <taxon>Podocopida</taxon>
        <taxon>Darwinulocopina</taxon>
        <taxon>Darwinuloidea</taxon>
        <taxon>Darwinulidae</taxon>
        <taxon>Darwinula</taxon>
    </lineage>
</organism>
<dbReference type="SUPFAM" id="SSF48576">
    <property type="entry name" value="Terpenoid synthases"/>
    <property type="match status" value="1"/>
</dbReference>
<dbReference type="Gene3D" id="2.130.10.80">
    <property type="entry name" value="Galactose oxidase/kelch, beta-propeller"/>
    <property type="match status" value="1"/>
</dbReference>
<feature type="non-terminal residue" evidence="3">
    <location>
        <position position="1"/>
    </location>
</feature>
<evidence type="ECO:0000313" key="3">
    <source>
        <dbReference type="EMBL" id="CAD7244283.1"/>
    </source>
</evidence>
<protein>
    <submittedName>
        <fullName evidence="3">Uncharacterized protein</fullName>
    </submittedName>
</protein>
<dbReference type="Gene3D" id="1.10.600.10">
    <property type="entry name" value="Farnesyl Diphosphate Synthase"/>
    <property type="match status" value="1"/>
</dbReference>
<name>A0A7R8X7D2_9CRUS</name>
<dbReference type="InterPro" id="IPR015915">
    <property type="entry name" value="Kelch-typ_b-propeller"/>
</dbReference>
<keyword evidence="4" id="KW-1185">Reference proteome</keyword>
<dbReference type="EMBL" id="CAJPEV010000603">
    <property type="protein sequence ID" value="CAG0886837.1"/>
    <property type="molecule type" value="Genomic_DNA"/>
</dbReference>
<evidence type="ECO:0000256" key="1">
    <source>
        <dbReference type="ARBA" id="ARBA00022441"/>
    </source>
</evidence>
<dbReference type="PANTHER" id="PTHR45632:SF3">
    <property type="entry name" value="KELCH-LIKE PROTEIN 32"/>
    <property type="match status" value="1"/>
</dbReference>
<dbReference type="PANTHER" id="PTHR45632">
    <property type="entry name" value="LD33804P"/>
    <property type="match status" value="1"/>
</dbReference>
<gene>
    <name evidence="3" type="ORF">DSTB1V02_LOCUS4183</name>
</gene>
<dbReference type="AlphaFoldDB" id="A0A7R8X7D2"/>
<dbReference type="EMBL" id="LR900120">
    <property type="protein sequence ID" value="CAD7244283.1"/>
    <property type="molecule type" value="Genomic_DNA"/>
</dbReference>
<accession>A0A7R8X7D2</accession>
<dbReference type="Pfam" id="PF00494">
    <property type="entry name" value="SQS_PSY"/>
    <property type="match status" value="1"/>
</dbReference>
<evidence type="ECO:0000313" key="4">
    <source>
        <dbReference type="Proteomes" id="UP000677054"/>
    </source>
</evidence>